<dbReference type="GO" id="GO:0003697">
    <property type="term" value="F:single-stranded DNA binding"/>
    <property type="evidence" value="ECO:0007669"/>
    <property type="project" value="UniProtKB-UniRule"/>
</dbReference>
<accession>A0A376LPY1</accession>
<dbReference type="GO" id="GO:0006310">
    <property type="term" value="P:DNA recombination"/>
    <property type="evidence" value="ECO:0007669"/>
    <property type="project" value="UniProtKB-UniRule"/>
</dbReference>
<dbReference type="RefSeq" id="WP_023278287.1">
    <property type="nucleotide sequence ID" value="NZ_BGYA01000004.1"/>
</dbReference>
<evidence type="ECO:0000313" key="6">
    <source>
        <dbReference type="Proteomes" id="UP000254877"/>
    </source>
</evidence>
<protein>
    <recommendedName>
        <fullName evidence="2 3">Single-stranded DNA-binding protein</fullName>
        <shortName evidence="2">SSB</shortName>
    </recommendedName>
</protein>
<dbReference type="HAMAP" id="MF_00984">
    <property type="entry name" value="SSB"/>
    <property type="match status" value="1"/>
</dbReference>
<organism evidence="5 6">
    <name type="scientific">Escherichia coli</name>
    <dbReference type="NCBI Taxonomy" id="562"/>
    <lineage>
        <taxon>Bacteria</taxon>
        <taxon>Pseudomonadati</taxon>
        <taxon>Pseudomonadota</taxon>
        <taxon>Gammaproteobacteria</taxon>
        <taxon>Enterobacterales</taxon>
        <taxon>Enterobacteriaceae</taxon>
        <taxon>Escherichia</taxon>
    </lineage>
</organism>
<dbReference type="Proteomes" id="UP000254877">
    <property type="component" value="Unassembled WGS sequence"/>
</dbReference>
<dbReference type="Pfam" id="PF00436">
    <property type="entry name" value="SSB"/>
    <property type="match status" value="1"/>
</dbReference>
<dbReference type="GO" id="GO:0006260">
    <property type="term" value="P:DNA replication"/>
    <property type="evidence" value="ECO:0007669"/>
    <property type="project" value="UniProtKB-UniRule"/>
</dbReference>
<gene>
    <name evidence="5" type="primary">ssb_3</name>
    <name evidence="5" type="ORF">NCTC7928_07111</name>
</gene>
<dbReference type="GO" id="GO:0009295">
    <property type="term" value="C:nucleoid"/>
    <property type="evidence" value="ECO:0007669"/>
    <property type="project" value="TreeGrafter"/>
</dbReference>
<dbReference type="PANTHER" id="PTHR10302">
    <property type="entry name" value="SINGLE-STRANDED DNA-BINDING PROTEIN"/>
    <property type="match status" value="1"/>
</dbReference>
<dbReference type="Gene3D" id="2.40.50.140">
    <property type="entry name" value="Nucleic acid-binding proteins"/>
    <property type="match status" value="1"/>
</dbReference>
<dbReference type="InterPro" id="IPR011344">
    <property type="entry name" value="ssDNA-bd"/>
</dbReference>
<dbReference type="AlphaFoldDB" id="A0A376LPY1"/>
<comment type="function">
    <text evidence="2">Plays an important role in DNA replication, recombination and repair. Binds to ssDNA and to an array of partner proteins to recruit them to their sites of action during DNA metabolism.</text>
</comment>
<keyword evidence="2" id="KW-0234">DNA repair</keyword>
<feature type="short sequence motif" description="Important for interaction with partner proteins" evidence="2">
    <location>
        <begin position="129"/>
        <end position="134"/>
    </location>
</feature>
<feature type="compositionally biased region" description="Low complexity" evidence="4">
    <location>
        <begin position="102"/>
        <end position="125"/>
    </location>
</feature>
<keyword evidence="2" id="KW-0235">DNA replication</keyword>
<evidence type="ECO:0000313" key="5">
    <source>
        <dbReference type="EMBL" id="STF46309.1"/>
    </source>
</evidence>
<dbReference type="PANTHER" id="PTHR10302:SF0">
    <property type="entry name" value="SINGLE-STRANDED DNA-BINDING PROTEIN, MITOCHONDRIAL"/>
    <property type="match status" value="1"/>
</dbReference>
<proteinExistence type="inferred from homology"/>
<evidence type="ECO:0000256" key="2">
    <source>
        <dbReference type="HAMAP-Rule" id="MF_00984"/>
    </source>
</evidence>
<dbReference type="GO" id="GO:0006281">
    <property type="term" value="P:DNA repair"/>
    <property type="evidence" value="ECO:0007669"/>
    <property type="project" value="UniProtKB-UniRule"/>
</dbReference>
<dbReference type="InterPro" id="IPR012340">
    <property type="entry name" value="NA-bd_OB-fold"/>
</dbReference>
<keyword evidence="2" id="KW-0227">DNA damage</keyword>
<dbReference type="SUPFAM" id="SSF50249">
    <property type="entry name" value="Nucleic acid-binding proteins"/>
    <property type="match status" value="1"/>
</dbReference>
<dbReference type="CDD" id="cd04496">
    <property type="entry name" value="SSB_OBF"/>
    <property type="match status" value="1"/>
</dbReference>
<dbReference type="InterPro" id="IPR000424">
    <property type="entry name" value="Primosome_PriB/ssb"/>
</dbReference>
<reference evidence="5 6" key="1">
    <citation type="submission" date="2018-06" db="EMBL/GenBank/DDBJ databases">
        <authorList>
            <consortium name="Pathogen Informatics"/>
            <person name="Doyle S."/>
        </authorList>
    </citation>
    <scope>NUCLEOTIDE SEQUENCE [LARGE SCALE GENOMIC DNA]</scope>
    <source>
        <strain evidence="5 6">NCTC7928</strain>
    </source>
</reference>
<evidence type="ECO:0000256" key="4">
    <source>
        <dbReference type="SAM" id="MobiDB-lite"/>
    </source>
</evidence>
<comment type="caution">
    <text evidence="2">Lacks conserved residue(s) required for the propagation of feature annotation.</text>
</comment>
<sequence>MSLNSITLGGNIGNDMEVRYTQSGKAIGSFPLAVTNGYGDNKRTMWVTCLVFGERAEKLAPHIRKGGKIVVNGRLDVRQYDRNDGTKGTAVEVAVNEFEFMNVNQQGQQQKAPPPQQNNNGNNPPMDFDDDIPF</sequence>
<feature type="region of interest" description="Disordered" evidence="4">
    <location>
        <begin position="102"/>
        <end position="134"/>
    </location>
</feature>
<evidence type="ECO:0000256" key="3">
    <source>
        <dbReference type="PIRNR" id="PIRNR002070"/>
    </source>
</evidence>
<dbReference type="NCBIfam" id="TIGR00621">
    <property type="entry name" value="ssb"/>
    <property type="match status" value="1"/>
</dbReference>
<keyword evidence="1 2" id="KW-0238">DNA-binding</keyword>
<evidence type="ECO:0000256" key="1">
    <source>
        <dbReference type="ARBA" id="ARBA00023125"/>
    </source>
</evidence>
<dbReference type="PIRSF" id="PIRSF002070">
    <property type="entry name" value="SSB"/>
    <property type="match status" value="1"/>
</dbReference>
<comment type="subunit">
    <text evidence="2">Homotetramer.</text>
</comment>
<dbReference type="PROSITE" id="PS50935">
    <property type="entry name" value="SSB"/>
    <property type="match status" value="1"/>
</dbReference>
<name>A0A376LPY1_ECOLX</name>
<dbReference type="EMBL" id="UGAB01000002">
    <property type="protein sequence ID" value="STF46309.1"/>
    <property type="molecule type" value="Genomic_DNA"/>
</dbReference>
<keyword evidence="2" id="KW-0233">DNA recombination</keyword>